<keyword evidence="1" id="KW-1133">Transmembrane helix</keyword>
<accession>A0ABW4LIG9</accession>
<feature type="transmembrane region" description="Helical" evidence="1">
    <location>
        <begin position="45"/>
        <end position="67"/>
    </location>
</feature>
<feature type="transmembrane region" description="Helical" evidence="1">
    <location>
        <begin position="12"/>
        <end position="33"/>
    </location>
</feature>
<name>A0ABW4LIG9_9MICO</name>
<keyword evidence="1" id="KW-0812">Transmembrane</keyword>
<protein>
    <submittedName>
        <fullName evidence="2">Uncharacterized protein</fullName>
    </submittedName>
</protein>
<dbReference type="Proteomes" id="UP001597347">
    <property type="component" value="Unassembled WGS sequence"/>
</dbReference>
<dbReference type="EMBL" id="JBHUEA010000043">
    <property type="protein sequence ID" value="MFD1723062.1"/>
    <property type="molecule type" value="Genomic_DNA"/>
</dbReference>
<evidence type="ECO:0000313" key="3">
    <source>
        <dbReference type="Proteomes" id="UP001597347"/>
    </source>
</evidence>
<reference evidence="3" key="1">
    <citation type="journal article" date="2019" name="Int. J. Syst. Evol. Microbiol.">
        <title>The Global Catalogue of Microorganisms (GCM) 10K type strain sequencing project: providing services to taxonomists for standard genome sequencing and annotation.</title>
        <authorList>
            <consortium name="The Broad Institute Genomics Platform"/>
            <consortium name="The Broad Institute Genome Sequencing Center for Infectious Disease"/>
            <person name="Wu L."/>
            <person name="Ma J."/>
        </authorList>
    </citation>
    <scope>NUCLEOTIDE SEQUENCE [LARGE SCALE GENOMIC DNA]</scope>
    <source>
        <strain evidence="3">CGMCC 1.12471</strain>
    </source>
</reference>
<keyword evidence="1" id="KW-0472">Membrane</keyword>
<proteinExistence type="predicted"/>
<comment type="caution">
    <text evidence="2">The sequence shown here is derived from an EMBL/GenBank/DDBJ whole genome shotgun (WGS) entry which is preliminary data.</text>
</comment>
<evidence type="ECO:0000256" key="1">
    <source>
        <dbReference type="SAM" id="Phobius"/>
    </source>
</evidence>
<evidence type="ECO:0000313" key="2">
    <source>
        <dbReference type="EMBL" id="MFD1723062.1"/>
    </source>
</evidence>
<gene>
    <name evidence="2" type="ORF">ACFSBI_16040</name>
</gene>
<keyword evidence="3" id="KW-1185">Reference proteome</keyword>
<organism evidence="2 3">
    <name type="scientific">Amnibacterium endophyticum</name>
    <dbReference type="NCBI Taxonomy" id="2109337"/>
    <lineage>
        <taxon>Bacteria</taxon>
        <taxon>Bacillati</taxon>
        <taxon>Actinomycetota</taxon>
        <taxon>Actinomycetes</taxon>
        <taxon>Micrococcales</taxon>
        <taxon>Microbacteriaceae</taxon>
        <taxon>Amnibacterium</taxon>
    </lineage>
</organism>
<dbReference type="RefSeq" id="WP_377936714.1">
    <property type="nucleotide sequence ID" value="NZ_JBHUEA010000043.1"/>
</dbReference>
<sequence>MLPVPLDVAWWAGAVVASAGLALLVWAGCPVLGFRLPDADRQKVFSIRVGVVLNLSGLAVVALAVLLSPPR</sequence>